<accession>A0A3N2DDX8</accession>
<dbReference type="Gene3D" id="1.20.1420.60">
    <property type="match status" value="1"/>
</dbReference>
<evidence type="ECO:0000259" key="1">
    <source>
        <dbReference type="Pfam" id="PF14300"/>
    </source>
</evidence>
<name>A0A3N2DDX8_9GAMM</name>
<reference evidence="2 3" key="1">
    <citation type="submission" date="2018-11" db="EMBL/GenBank/DDBJ databases">
        <title>Genomic Encyclopedia of Type Strains, Phase IV (KMG-IV): sequencing the most valuable type-strain genomes for metagenomic binning, comparative biology and taxonomic classification.</title>
        <authorList>
            <person name="Goeker M."/>
        </authorList>
    </citation>
    <scope>NUCLEOTIDE SEQUENCE [LARGE SCALE GENOMIC DNA]</scope>
    <source>
        <strain evidence="2 3">DSM 100316</strain>
    </source>
</reference>
<gene>
    <name evidence="2" type="ORF">EDC56_3652</name>
</gene>
<keyword evidence="3" id="KW-1185">Reference proteome</keyword>
<sequence>MDLQTKLIDKCLSEREAGLTASILDDLDNPCNLYTLLALFCYDVQEGGFAQFVYNSNGVYLVEVAQALEAVEADNTGLFLERVINLCLDEDKLYKKFLASDGSDGFFKRKLDKISEEYLRCDEPLIVEAEESLIALISQCEAD</sequence>
<dbReference type="InterPro" id="IPR025402">
    <property type="entry name" value="DMP19_C"/>
</dbReference>
<proteinExistence type="predicted"/>
<feature type="domain" description="DNA mimic protein DMP19 C-terminal" evidence="1">
    <location>
        <begin position="34"/>
        <end position="126"/>
    </location>
</feature>
<protein>
    <submittedName>
        <fullName evidence="2">Uncharacterized protein DUF4375</fullName>
    </submittedName>
</protein>
<organism evidence="2 3">
    <name type="scientific">Sinobacterium caligoides</name>
    <dbReference type="NCBI Taxonomy" id="933926"/>
    <lineage>
        <taxon>Bacteria</taxon>
        <taxon>Pseudomonadati</taxon>
        <taxon>Pseudomonadota</taxon>
        <taxon>Gammaproteobacteria</taxon>
        <taxon>Cellvibrionales</taxon>
        <taxon>Spongiibacteraceae</taxon>
        <taxon>Sinobacterium</taxon>
    </lineage>
</organism>
<dbReference type="Proteomes" id="UP000275394">
    <property type="component" value="Unassembled WGS sequence"/>
</dbReference>
<dbReference type="RefSeq" id="WP_162844239.1">
    <property type="nucleotide sequence ID" value="NZ_RKHR01000008.1"/>
</dbReference>
<comment type="caution">
    <text evidence="2">The sequence shown here is derived from an EMBL/GenBank/DDBJ whole genome shotgun (WGS) entry which is preliminary data.</text>
</comment>
<evidence type="ECO:0000313" key="3">
    <source>
        <dbReference type="Proteomes" id="UP000275394"/>
    </source>
</evidence>
<dbReference type="EMBL" id="RKHR01000008">
    <property type="protein sequence ID" value="ROR97983.1"/>
    <property type="molecule type" value="Genomic_DNA"/>
</dbReference>
<dbReference type="AlphaFoldDB" id="A0A3N2DDX8"/>
<evidence type="ECO:0000313" key="2">
    <source>
        <dbReference type="EMBL" id="ROR97983.1"/>
    </source>
</evidence>
<dbReference type="Pfam" id="PF14300">
    <property type="entry name" value="DMP19"/>
    <property type="match status" value="1"/>
</dbReference>